<feature type="transmembrane region" description="Helical" evidence="1">
    <location>
        <begin position="136"/>
        <end position="158"/>
    </location>
</feature>
<dbReference type="EMBL" id="JAFBFC010000008">
    <property type="protein sequence ID" value="MBM7704737.1"/>
    <property type="molecule type" value="Genomic_DNA"/>
</dbReference>
<gene>
    <name evidence="2" type="ORF">JOC83_003596</name>
</gene>
<evidence type="ECO:0000256" key="1">
    <source>
        <dbReference type="SAM" id="Phobius"/>
    </source>
</evidence>
<feature type="transmembrane region" description="Helical" evidence="1">
    <location>
        <begin position="110"/>
        <end position="129"/>
    </location>
</feature>
<organism evidence="2 3">
    <name type="scientific">Priestia iocasae</name>
    <dbReference type="NCBI Taxonomy" id="2291674"/>
    <lineage>
        <taxon>Bacteria</taxon>
        <taxon>Bacillati</taxon>
        <taxon>Bacillota</taxon>
        <taxon>Bacilli</taxon>
        <taxon>Bacillales</taxon>
        <taxon>Bacillaceae</taxon>
        <taxon>Priestia</taxon>
    </lineage>
</organism>
<dbReference type="RefSeq" id="WP_205188737.1">
    <property type="nucleotide sequence ID" value="NZ_JAFBFC010000008.1"/>
</dbReference>
<keyword evidence="1" id="KW-1133">Transmembrane helix</keyword>
<comment type="caution">
    <text evidence="2">The sequence shown here is derived from an EMBL/GenBank/DDBJ whole genome shotgun (WGS) entry which is preliminary data.</text>
</comment>
<reference evidence="2 3" key="1">
    <citation type="submission" date="2021-01" db="EMBL/GenBank/DDBJ databases">
        <title>Genomic Encyclopedia of Type Strains, Phase IV (KMG-IV): sequencing the most valuable type-strain genomes for metagenomic binning, comparative biology and taxonomic classification.</title>
        <authorList>
            <person name="Goeker M."/>
        </authorList>
    </citation>
    <scope>NUCLEOTIDE SEQUENCE [LARGE SCALE GENOMIC DNA]</scope>
    <source>
        <strain evidence="2 3">DSM 104297</strain>
    </source>
</reference>
<evidence type="ECO:0000313" key="2">
    <source>
        <dbReference type="EMBL" id="MBM7704737.1"/>
    </source>
</evidence>
<feature type="transmembrane region" description="Helical" evidence="1">
    <location>
        <begin position="20"/>
        <end position="38"/>
    </location>
</feature>
<evidence type="ECO:0000313" key="3">
    <source>
        <dbReference type="Proteomes" id="UP000809829"/>
    </source>
</evidence>
<feature type="transmembrane region" description="Helical" evidence="1">
    <location>
        <begin position="59"/>
        <end position="90"/>
    </location>
</feature>
<sequence>MKITGTFERLRSNFWYLPTLYGIAAVLLALVTMQFDYFMTKHEKWLTYIPSVLLSDKDLAQTVLSSISTSLLTITTITFSSILVVLTTFLANFSPRTVQNFITDHSTQRVLGSFIGGFVYSVMLLLLLRKDDDQQLFLSPTFAIIVTIFCLAVFVFFVHHTASWIQVGNLIFNISSSTTKIIDEEYLNRGTERINEPFEEMNLDDIRMDNCFQVTAPVSGYIEFMDTNQLLKIASEHDVVIKVHKRQPDFTDKYSPLFTIWNGESKDLEALLQQSVVIGEQRAPYKDVEFGLRKLSEIALRAISPGINDPNTAINCIEQIGNILARLGKKQLPNPFHHDEEGQLKLIIKRPSFFDYLYLSFYQIRHYAKEDVSVNRSIIKALTIIAESNDNEIKEIVWEFSHYIIEGIDVEALLSLDKRYINELISELAHICNKEKECKLL</sequence>
<keyword evidence="1" id="KW-0472">Membrane</keyword>
<accession>A0ABS2R0F6</accession>
<proteinExistence type="predicted"/>
<keyword evidence="1" id="KW-0812">Transmembrane</keyword>
<protein>
    <submittedName>
        <fullName evidence="2">Membrane protein</fullName>
    </submittedName>
</protein>
<keyword evidence="3" id="KW-1185">Reference proteome</keyword>
<dbReference type="InterPro" id="IPR018723">
    <property type="entry name" value="DUF2254_membrane"/>
</dbReference>
<dbReference type="Pfam" id="PF10011">
    <property type="entry name" value="DUF2254"/>
    <property type="match status" value="1"/>
</dbReference>
<name>A0ABS2R0F6_9BACI</name>
<dbReference type="Proteomes" id="UP000809829">
    <property type="component" value="Unassembled WGS sequence"/>
</dbReference>